<dbReference type="InterPro" id="IPR000515">
    <property type="entry name" value="MetI-like"/>
</dbReference>
<keyword evidence="6 7" id="KW-0472">Membrane</keyword>
<gene>
    <name evidence="9" type="primary">gsiD</name>
    <name evidence="9" type="ORF">AOLFYP35_01084</name>
</gene>
<dbReference type="PANTHER" id="PTHR43386">
    <property type="entry name" value="OLIGOPEPTIDE TRANSPORT SYSTEM PERMEASE PROTEIN APPC"/>
    <property type="match status" value="1"/>
</dbReference>
<organism evidence="9">
    <name type="scientific">Schaalia odontolytica</name>
    <dbReference type="NCBI Taxonomy" id="1660"/>
    <lineage>
        <taxon>Bacteria</taxon>
        <taxon>Bacillati</taxon>
        <taxon>Actinomycetota</taxon>
        <taxon>Actinomycetes</taxon>
        <taxon>Actinomycetales</taxon>
        <taxon>Actinomycetaceae</taxon>
        <taxon>Schaalia</taxon>
    </lineage>
</organism>
<dbReference type="GO" id="GO:0005886">
    <property type="term" value="C:plasma membrane"/>
    <property type="evidence" value="ECO:0007669"/>
    <property type="project" value="UniProtKB-SubCell"/>
</dbReference>
<evidence type="ECO:0000256" key="2">
    <source>
        <dbReference type="ARBA" id="ARBA00022448"/>
    </source>
</evidence>
<evidence type="ECO:0000256" key="7">
    <source>
        <dbReference type="RuleBase" id="RU363032"/>
    </source>
</evidence>
<evidence type="ECO:0000259" key="8">
    <source>
        <dbReference type="PROSITE" id="PS50928"/>
    </source>
</evidence>
<feature type="transmembrane region" description="Helical" evidence="7">
    <location>
        <begin position="266"/>
        <end position="288"/>
    </location>
</feature>
<dbReference type="PANTHER" id="PTHR43386:SF25">
    <property type="entry name" value="PEPTIDE ABC TRANSPORTER PERMEASE PROTEIN"/>
    <property type="match status" value="1"/>
</dbReference>
<dbReference type="CDD" id="cd06261">
    <property type="entry name" value="TM_PBP2"/>
    <property type="match status" value="1"/>
</dbReference>
<evidence type="ECO:0000313" key="9">
    <source>
        <dbReference type="EMBL" id="VYS98175.1"/>
    </source>
</evidence>
<accession>A0A6N2T2Y1</accession>
<protein>
    <submittedName>
        <fullName evidence="9">Glutathione transport system permease protein GsiD</fullName>
    </submittedName>
</protein>
<comment type="subcellular location">
    <subcellularLocation>
        <location evidence="1 7">Cell membrane</location>
        <topology evidence="1 7">Multi-pass membrane protein</topology>
    </subcellularLocation>
</comment>
<evidence type="ECO:0000256" key="1">
    <source>
        <dbReference type="ARBA" id="ARBA00004651"/>
    </source>
</evidence>
<dbReference type="Gene3D" id="1.10.3720.10">
    <property type="entry name" value="MetI-like"/>
    <property type="match status" value="1"/>
</dbReference>
<evidence type="ECO:0000256" key="4">
    <source>
        <dbReference type="ARBA" id="ARBA00022692"/>
    </source>
</evidence>
<dbReference type="InterPro" id="IPR035906">
    <property type="entry name" value="MetI-like_sf"/>
</dbReference>
<sequence length="299" mass="31295">MSDRAPSQGAEANAEVPAGRFRSSARDLARAMRSVPGSVVLSFIILIAVAVCVFFSPLIVPNALGQDVSLGVSPAGTPGHIFGTDKVGRDILALTIAGARSAVIGPLVIAGGSMILGLIFGMTAGWWGGWWDALVSRSCEILLSMPVTLLAIVVAGVIGGSYWVTVGVLIILFAPSDIRMIRAATLQQKPQPYIESAQVLGLSSPRILGVHILPNITPIVWANLFVNVAFALVSLSGLSYLGFGVGAQDADWGRQLADGRFILNQNPAACVVAGLAIIITATAINIAGDWWSERQEVRS</sequence>
<dbReference type="GO" id="GO:0055085">
    <property type="term" value="P:transmembrane transport"/>
    <property type="evidence" value="ECO:0007669"/>
    <property type="project" value="InterPro"/>
</dbReference>
<proteinExistence type="inferred from homology"/>
<dbReference type="PROSITE" id="PS50928">
    <property type="entry name" value="ABC_TM1"/>
    <property type="match status" value="1"/>
</dbReference>
<dbReference type="InterPro" id="IPR050366">
    <property type="entry name" value="BP-dependent_transpt_permease"/>
</dbReference>
<feature type="domain" description="ABC transmembrane type-1" evidence="8">
    <location>
        <begin position="103"/>
        <end position="288"/>
    </location>
</feature>
<keyword evidence="3" id="KW-1003">Cell membrane</keyword>
<evidence type="ECO:0000256" key="6">
    <source>
        <dbReference type="ARBA" id="ARBA00023136"/>
    </source>
</evidence>
<keyword evidence="2 7" id="KW-0813">Transport</keyword>
<comment type="similarity">
    <text evidence="7">Belongs to the binding-protein-dependent transport system permease family.</text>
</comment>
<evidence type="ECO:0000256" key="5">
    <source>
        <dbReference type="ARBA" id="ARBA00022989"/>
    </source>
</evidence>
<keyword evidence="5 7" id="KW-1133">Transmembrane helix</keyword>
<reference evidence="9" key="1">
    <citation type="submission" date="2019-11" db="EMBL/GenBank/DDBJ databases">
        <authorList>
            <person name="Feng L."/>
        </authorList>
    </citation>
    <scope>NUCLEOTIDE SEQUENCE</scope>
    <source>
        <strain evidence="9">AodontolyticusLFYP35</strain>
    </source>
</reference>
<dbReference type="SUPFAM" id="SSF161098">
    <property type="entry name" value="MetI-like"/>
    <property type="match status" value="1"/>
</dbReference>
<name>A0A6N2T2Y1_9ACTO</name>
<feature type="transmembrane region" description="Helical" evidence="7">
    <location>
        <begin position="147"/>
        <end position="174"/>
    </location>
</feature>
<dbReference type="Pfam" id="PF00528">
    <property type="entry name" value="BPD_transp_1"/>
    <property type="match status" value="1"/>
</dbReference>
<dbReference type="AlphaFoldDB" id="A0A6N2T2Y1"/>
<feature type="transmembrane region" description="Helical" evidence="7">
    <location>
        <begin position="103"/>
        <end position="127"/>
    </location>
</feature>
<feature type="transmembrane region" description="Helical" evidence="7">
    <location>
        <begin position="224"/>
        <end position="246"/>
    </location>
</feature>
<evidence type="ECO:0000256" key="3">
    <source>
        <dbReference type="ARBA" id="ARBA00022475"/>
    </source>
</evidence>
<dbReference type="EMBL" id="CACRSM010000002">
    <property type="protein sequence ID" value="VYS98175.1"/>
    <property type="molecule type" value="Genomic_DNA"/>
</dbReference>
<keyword evidence="4 7" id="KW-0812">Transmembrane</keyword>
<feature type="transmembrane region" description="Helical" evidence="7">
    <location>
        <begin position="39"/>
        <end position="60"/>
    </location>
</feature>